<sequence length="423" mass="47372">MQTVLSIFKKMMASAVIFSILPALAADIPLASGADLQAAIDNSQDGDRLLLAAGDYQGNIEITRPIQIIGAENGVSRIIGNGKGHVIWVKAEQVELAHLHIHNSGKTLRTMDSGIFLDKIAHHAHIHHNNLENNLFGIYVWGPNQAIVEHNRVNNSNEPRMASRGDGVSLWRSPHSIIRHNRFSGGRDGIATNASKHNLFENNYFRDLRFAVHYMYTEDSEVRDNHAEQVESAYVLMFSNRIRVINNRIKQAKEHGVMLNSVNYAQIIGNEVDDVNKATFIYNANFNEIFYNRFENSLLGIHFTAGSEKNHIANNAFINNRSQAMYVGTREVLWQHEGQGNYWSDHSAFDLNGDGIADTPYKPNNLMDQVLWRAPSAKLLINSPSAQLLKYAQQQFPSLLPGGVSDPYPLMTIPQAPPNHAQH</sequence>
<dbReference type="InterPro" id="IPR006633">
    <property type="entry name" value="Carb-bd_sugar_hydrolysis-dom"/>
</dbReference>
<dbReference type="InterPro" id="IPR012334">
    <property type="entry name" value="Pectin_lyas_fold"/>
</dbReference>
<feature type="signal peptide" evidence="1">
    <location>
        <begin position="1"/>
        <end position="25"/>
    </location>
</feature>
<gene>
    <name evidence="3" type="ORF">NCTC10717_01030</name>
</gene>
<evidence type="ECO:0000256" key="1">
    <source>
        <dbReference type="SAM" id="SignalP"/>
    </source>
</evidence>
<accession>A0A380MV79</accession>
<feature type="chain" id="PRO_5016879674" evidence="1">
    <location>
        <begin position="26"/>
        <end position="423"/>
    </location>
</feature>
<dbReference type="InterPro" id="IPR006626">
    <property type="entry name" value="PbH1"/>
</dbReference>
<name>A0A380MV79_9GAMM</name>
<dbReference type="Proteomes" id="UP000254575">
    <property type="component" value="Unassembled WGS sequence"/>
</dbReference>
<dbReference type="EMBL" id="UHIA01000004">
    <property type="protein sequence ID" value="SUO96489.1"/>
    <property type="molecule type" value="Genomic_DNA"/>
</dbReference>
<evidence type="ECO:0000313" key="3">
    <source>
        <dbReference type="EMBL" id="SUO96489.1"/>
    </source>
</evidence>
<dbReference type="Pfam" id="PF05048">
    <property type="entry name" value="NosD"/>
    <property type="match status" value="1"/>
</dbReference>
<dbReference type="InterPro" id="IPR007742">
    <property type="entry name" value="NosD_dom"/>
</dbReference>
<dbReference type="SMART" id="SM00722">
    <property type="entry name" value="CASH"/>
    <property type="match status" value="2"/>
</dbReference>
<dbReference type="SMART" id="SM00710">
    <property type="entry name" value="PbH1"/>
    <property type="match status" value="9"/>
</dbReference>
<evidence type="ECO:0000313" key="4">
    <source>
        <dbReference type="Proteomes" id="UP000254575"/>
    </source>
</evidence>
<dbReference type="SUPFAM" id="SSF51126">
    <property type="entry name" value="Pectin lyase-like"/>
    <property type="match status" value="1"/>
</dbReference>
<feature type="domain" description="Carbohydrate-binding/sugar hydrolysis" evidence="2">
    <location>
        <begin position="199"/>
        <end position="359"/>
    </location>
</feature>
<protein>
    <submittedName>
        <fullName evidence="3">Nitrous oxide reductase family maturation protein NosD</fullName>
    </submittedName>
</protein>
<keyword evidence="4" id="KW-1185">Reference proteome</keyword>
<dbReference type="OrthoDB" id="9767990at2"/>
<feature type="domain" description="Carbohydrate-binding/sugar hydrolysis" evidence="2">
    <location>
        <begin position="55"/>
        <end position="193"/>
    </location>
</feature>
<proteinExistence type="predicted"/>
<dbReference type="AlphaFoldDB" id="A0A380MV79"/>
<organism evidence="3 4">
    <name type="scientific">Suttonella indologenes</name>
    <dbReference type="NCBI Taxonomy" id="13276"/>
    <lineage>
        <taxon>Bacteria</taxon>
        <taxon>Pseudomonadati</taxon>
        <taxon>Pseudomonadota</taxon>
        <taxon>Gammaproteobacteria</taxon>
        <taxon>Cardiobacteriales</taxon>
        <taxon>Cardiobacteriaceae</taxon>
        <taxon>Suttonella</taxon>
    </lineage>
</organism>
<dbReference type="Gene3D" id="2.160.20.10">
    <property type="entry name" value="Single-stranded right-handed beta-helix, Pectin lyase-like"/>
    <property type="match status" value="1"/>
</dbReference>
<keyword evidence="1" id="KW-0732">Signal</keyword>
<reference evidence="3 4" key="1">
    <citation type="submission" date="2018-06" db="EMBL/GenBank/DDBJ databases">
        <authorList>
            <consortium name="Pathogen Informatics"/>
            <person name="Doyle S."/>
        </authorList>
    </citation>
    <scope>NUCLEOTIDE SEQUENCE [LARGE SCALE GENOMIC DNA]</scope>
    <source>
        <strain evidence="3 4">NCTC10717</strain>
    </source>
</reference>
<dbReference type="InterPro" id="IPR026464">
    <property type="entry name" value="NosD_copper_fam"/>
</dbReference>
<evidence type="ECO:0000259" key="2">
    <source>
        <dbReference type="SMART" id="SM00722"/>
    </source>
</evidence>
<dbReference type="NCBIfam" id="TIGR04247">
    <property type="entry name" value="NosD_copper_fam"/>
    <property type="match status" value="1"/>
</dbReference>
<dbReference type="InterPro" id="IPR011050">
    <property type="entry name" value="Pectin_lyase_fold/virulence"/>
</dbReference>